<dbReference type="GO" id="GO:0005829">
    <property type="term" value="C:cytosol"/>
    <property type="evidence" value="ECO:0007669"/>
    <property type="project" value="TreeGrafter"/>
</dbReference>
<proteinExistence type="predicted"/>
<dbReference type="PROSITE" id="PS50851">
    <property type="entry name" value="CHEW"/>
    <property type="match status" value="1"/>
</dbReference>
<gene>
    <name evidence="2" type="primary">cheW_9</name>
    <name evidence="2" type="ORF">GALL_170660</name>
</gene>
<dbReference type="PANTHER" id="PTHR22617">
    <property type="entry name" value="CHEMOTAXIS SENSOR HISTIDINE KINASE-RELATED"/>
    <property type="match status" value="1"/>
</dbReference>
<dbReference type="Gene3D" id="2.30.30.40">
    <property type="entry name" value="SH3 Domains"/>
    <property type="match status" value="1"/>
</dbReference>
<feature type="domain" description="CheW-like" evidence="1">
    <location>
        <begin position="61"/>
        <end position="198"/>
    </location>
</feature>
<dbReference type="InterPro" id="IPR039315">
    <property type="entry name" value="CheW"/>
</dbReference>
<reference evidence="2" key="1">
    <citation type="submission" date="2016-10" db="EMBL/GenBank/DDBJ databases">
        <title>Sequence of Gallionella enrichment culture.</title>
        <authorList>
            <person name="Poehlein A."/>
            <person name="Muehling M."/>
            <person name="Daniel R."/>
        </authorList>
    </citation>
    <scope>NUCLEOTIDE SEQUENCE</scope>
</reference>
<dbReference type="PANTHER" id="PTHR22617:SF23">
    <property type="entry name" value="CHEMOTAXIS PROTEIN CHEW"/>
    <property type="match status" value="1"/>
</dbReference>
<dbReference type="AlphaFoldDB" id="A0A1J5SLI3"/>
<sequence length="204" mass="22471">MNSQQPGPKRLTAATDWRALHQRIEAARLAIDGASVPDAGILKERARLLAREAVPAENAGSSEWLEFLLAQETYALESRHVREVHPLENLTPLPCTPDFVLGIVNLRGEILSVIDLKKFFALPEKGLTDLNKIIVLESADMRFGILADAILGVRRIPSAEIQPSLPTLTGIREKYLQGVSRERTVLLDAGKLLADEAIIVQEQV</sequence>
<dbReference type="Gene3D" id="2.40.50.180">
    <property type="entry name" value="CheA-289, Domain 4"/>
    <property type="match status" value="1"/>
</dbReference>
<evidence type="ECO:0000313" key="2">
    <source>
        <dbReference type="EMBL" id="OIR00926.1"/>
    </source>
</evidence>
<comment type="caution">
    <text evidence="2">The sequence shown here is derived from an EMBL/GenBank/DDBJ whole genome shotgun (WGS) entry which is preliminary data.</text>
</comment>
<dbReference type="InterPro" id="IPR036061">
    <property type="entry name" value="CheW-like_dom_sf"/>
</dbReference>
<evidence type="ECO:0000259" key="1">
    <source>
        <dbReference type="PROSITE" id="PS50851"/>
    </source>
</evidence>
<dbReference type="SUPFAM" id="SSF50341">
    <property type="entry name" value="CheW-like"/>
    <property type="match status" value="1"/>
</dbReference>
<dbReference type="Pfam" id="PF01584">
    <property type="entry name" value="CheW"/>
    <property type="match status" value="1"/>
</dbReference>
<organism evidence="2">
    <name type="scientific">mine drainage metagenome</name>
    <dbReference type="NCBI Taxonomy" id="410659"/>
    <lineage>
        <taxon>unclassified sequences</taxon>
        <taxon>metagenomes</taxon>
        <taxon>ecological metagenomes</taxon>
    </lineage>
</organism>
<dbReference type="GO" id="GO:0006935">
    <property type="term" value="P:chemotaxis"/>
    <property type="evidence" value="ECO:0007669"/>
    <property type="project" value="InterPro"/>
</dbReference>
<protein>
    <submittedName>
        <fullName evidence="2">Chemotaxis protein CheW</fullName>
    </submittedName>
</protein>
<dbReference type="GO" id="GO:0007165">
    <property type="term" value="P:signal transduction"/>
    <property type="evidence" value="ECO:0007669"/>
    <property type="project" value="InterPro"/>
</dbReference>
<accession>A0A1J5SLI3</accession>
<dbReference type="InterPro" id="IPR002545">
    <property type="entry name" value="CheW-lke_dom"/>
</dbReference>
<name>A0A1J5SLI3_9ZZZZ</name>
<dbReference type="SMART" id="SM00260">
    <property type="entry name" value="CheW"/>
    <property type="match status" value="1"/>
</dbReference>
<dbReference type="EMBL" id="MLJW01000090">
    <property type="protein sequence ID" value="OIR00926.1"/>
    <property type="molecule type" value="Genomic_DNA"/>
</dbReference>